<reference evidence="2 3" key="1">
    <citation type="submission" date="2018-06" db="EMBL/GenBank/DDBJ databases">
        <authorList>
            <consortium name="Pathogen Informatics"/>
            <person name="Doyle S."/>
        </authorList>
    </citation>
    <scope>NUCLEOTIDE SEQUENCE [LARGE SCALE GENOMIC DNA]</scope>
    <source>
        <strain evidence="2 3">NCTC11842</strain>
    </source>
</reference>
<feature type="transmembrane region" description="Helical" evidence="1">
    <location>
        <begin position="6"/>
        <end position="25"/>
    </location>
</feature>
<keyword evidence="1" id="KW-0472">Membrane</keyword>
<keyword evidence="1" id="KW-0812">Transmembrane</keyword>
<sequence>MCSSLAAPGLIAHLLIIPSGSCVVTTMSTPKKSWRDYIALVCLNLAWAIPAFFLWIKLPTDAPLAIKLAVGTLFLANPILLGWLSRLIIRESAKS</sequence>
<feature type="transmembrane region" description="Helical" evidence="1">
    <location>
        <begin position="37"/>
        <end position="56"/>
    </location>
</feature>
<organism evidence="2 3">
    <name type="scientific">Pseudomonas luteola</name>
    <dbReference type="NCBI Taxonomy" id="47886"/>
    <lineage>
        <taxon>Bacteria</taxon>
        <taxon>Pseudomonadati</taxon>
        <taxon>Pseudomonadota</taxon>
        <taxon>Gammaproteobacteria</taxon>
        <taxon>Pseudomonadales</taxon>
        <taxon>Pseudomonadaceae</taxon>
        <taxon>Pseudomonas</taxon>
    </lineage>
</organism>
<dbReference type="EMBL" id="UAUF01000010">
    <property type="protein sequence ID" value="SPZ05252.1"/>
    <property type="molecule type" value="Genomic_DNA"/>
</dbReference>
<protein>
    <submittedName>
        <fullName evidence="2">Uncharacterized protein</fullName>
    </submittedName>
</protein>
<evidence type="ECO:0000313" key="2">
    <source>
        <dbReference type="EMBL" id="SPZ05252.1"/>
    </source>
</evidence>
<feature type="transmembrane region" description="Helical" evidence="1">
    <location>
        <begin position="68"/>
        <end position="89"/>
    </location>
</feature>
<dbReference type="AlphaFoldDB" id="A0A2X2C9M7"/>
<proteinExistence type="predicted"/>
<evidence type="ECO:0000256" key="1">
    <source>
        <dbReference type="SAM" id="Phobius"/>
    </source>
</evidence>
<gene>
    <name evidence="2" type="ORF">NCTC11842_01672</name>
</gene>
<accession>A0A2X2C9M7</accession>
<name>A0A2X2C9M7_PSELU</name>
<dbReference type="Proteomes" id="UP000250443">
    <property type="component" value="Unassembled WGS sequence"/>
</dbReference>
<evidence type="ECO:0000313" key="3">
    <source>
        <dbReference type="Proteomes" id="UP000250443"/>
    </source>
</evidence>
<keyword evidence="1" id="KW-1133">Transmembrane helix</keyword>